<name>A0A328VL87_9CHLR</name>
<reference evidence="12 13" key="1">
    <citation type="submission" date="2016-08" db="EMBL/GenBank/DDBJ databases">
        <title>Analysis of Carbohydrate Active Enzymes in Thermogemmatispora T81 Reveals Carbohydrate Degradation Ability.</title>
        <authorList>
            <person name="Tomazini A."/>
            <person name="Lal S."/>
            <person name="Stott M."/>
            <person name="Henrissat B."/>
            <person name="Polikarpov I."/>
            <person name="Sparling R."/>
            <person name="Levin D.B."/>
        </authorList>
    </citation>
    <scope>NUCLEOTIDE SEQUENCE [LARGE SCALE GENOMIC DNA]</scope>
    <source>
        <strain evidence="12 13">T81</strain>
    </source>
</reference>
<comment type="subcellular location">
    <subcellularLocation>
        <location evidence="1">Cell membrane</location>
        <topology evidence="1">Multi-pass membrane protein</topology>
    </subcellularLocation>
</comment>
<dbReference type="PANTHER" id="PTHR32196">
    <property type="entry name" value="ABC TRANSPORTER PERMEASE PROTEIN YPHD-RELATED-RELATED"/>
    <property type="match status" value="1"/>
</dbReference>
<keyword evidence="7 11" id="KW-1133">Transmembrane helix</keyword>
<feature type="transmembrane region" description="Helical" evidence="11">
    <location>
        <begin position="61"/>
        <end position="80"/>
    </location>
</feature>
<evidence type="ECO:0000256" key="5">
    <source>
        <dbReference type="ARBA" id="ARBA00022519"/>
    </source>
</evidence>
<dbReference type="OrthoDB" id="9797838at2"/>
<gene>
    <name evidence="12" type="ORF">A4R35_13570</name>
</gene>
<evidence type="ECO:0000313" key="13">
    <source>
        <dbReference type="Proteomes" id="UP000248706"/>
    </source>
</evidence>
<keyword evidence="3" id="KW-0813">Transport</keyword>
<dbReference type="GO" id="GO:0022857">
    <property type="term" value="F:transmembrane transporter activity"/>
    <property type="evidence" value="ECO:0007669"/>
    <property type="project" value="InterPro"/>
</dbReference>
<comment type="caution">
    <text evidence="12">The sequence shown here is derived from an EMBL/GenBank/DDBJ whole genome shotgun (WGS) entry which is preliminary data.</text>
</comment>
<dbReference type="Proteomes" id="UP000248706">
    <property type="component" value="Unassembled WGS sequence"/>
</dbReference>
<evidence type="ECO:0000256" key="8">
    <source>
        <dbReference type="ARBA" id="ARBA00023136"/>
    </source>
</evidence>
<feature type="transmembrane region" description="Helical" evidence="11">
    <location>
        <begin position="110"/>
        <end position="135"/>
    </location>
</feature>
<dbReference type="PANTHER" id="PTHR32196:SF29">
    <property type="entry name" value="AUTOINDUCER 2 IMPORT SYSTEM PERMEASE PROTEIN LSRC"/>
    <property type="match status" value="1"/>
</dbReference>
<keyword evidence="5" id="KW-0997">Cell inner membrane</keyword>
<evidence type="ECO:0000256" key="7">
    <source>
        <dbReference type="ARBA" id="ARBA00022989"/>
    </source>
</evidence>
<comment type="function">
    <text evidence="9">Part of the ABC transporter complex LsrABCD involved in autoinducer 2 (AI-2) import. Probably responsible for the translocation of the substrate across the membrane.</text>
</comment>
<dbReference type="RefSeq" id="WP_112430249.1">
    <property type="nucleotide sequence ID" value="NZ_MCIF01000002.1"/>
</dbReference>
<keyword evidence="4" id="KW-1003">Cell membrane</keyword>
<evidence type="ECO:0000313" key="12">
    <source>
        <dbReference type="EMBL" id="RAQ96570.1"/>
    </source>
</evidence>
<keyword evidence="13" id="KW-1185">Reference proteome</keyword>
<evidence type="ECO:0000256" key="9">
    <source>
        <dbReference type="ARBA" id="ARBA00025439"/>
    </source>
</evidence>
<evidence type="ECO:0000256" key="4">
    <source>
        <dbReference type="ARBA" id="ARBA00022475"/>
    </source>
</evidence>
<evidence type="ECO:0000256" key="1">
    <source>
        <dbReference type="ARBA" id="ARBA00004651"/>
    </source>
</evidence>
<keyword evidence="8 11" id="KW-0472">Membrane</keyword>
<evidence type="ECO:0000256" key="6">
    <source>
        <dbReference type="ARBA" id="ARBA00022692"/>
    </source>
</evidence>
<protein>
    <recommendedName>
        <fullName evidence="10">Autoinducer 2 import system permease protein LsrC</fullName>
    </recommendedName>
</protein>
<evidence type="ECO:0000256" key="11">
    <source>
        <dbReference type="SAM" id="Phobius"/>
    </source>
</evidence>
<proteinExistence type="predicted"/>
<evidence type="ECO:0000256" key="10">
    <source>
        <dbReference type="ARBA" id="ARBA00039382"/>
    </source>
</evidence>
<dbReference type="InterPro" id="IPR001851">
    <property type="entry name" value="ABC_transp_permease"/>
</dbReference>
<evidence type="ECO:0000256" key="2">
    <source>
        <dbReference type="ARBA" id="ARBA00011262"/>
    </source>
</evidence>
<accession>A0A328VL87</accession>
<comment type="subunit">
    <text evidence="2">The complex is composed of two ATP-binding proteins (LsrA), two transmembrane proteins (LsrC and LsrD) and a solute-binding protein (LsrB).</text>
</comment>
<dbReference type="EMBL" id="MCIF01000002">
    <property type="protein sequence ID" value="RAQ96570.1"/>
    <property type="molecule type" value="Genomic_DNA"/>
</dbReference>
<sequence length="346" mass="36112">MSTTTTRVEESRGRVRPGGKRLVALVGRVRELGLIVVLLVIVALVGLQTPRFLTPGNFEQILLSIAILAIVAVGETMVILTRNVDLSVGSTVGMTAFVCADVLKNHPQTPVILIILLGCALGAVLGAVNGLIVALGRVPAIVATLGTLYLYRGLDSYIAGGTQVSAYDVPDSFLSLATTHILGVPALIVFAAAIALIFAYLLRATRTGRELYALGSNPEAARLAGLRAERLIFLTFLLCGLLSGFAGVLWGARFATVDSGAATGLELQVIAAVVVGGVNIFGGSGTILGAMLGAIVLGTIDNALTLLKLSQFWLQAIDGAAILAAVTLDALITRWLQHRLRGGRQR</sequence>
<dbReference type="AlphaFoldDB" id="A0A328VL87"/>
<dbReference type="CDD" id="cd06579">
    <property type="entry name" value="TM_PBP1_transp_AraH_like"/>
    <property type="match status" value="1"/>
</dbReference>
<evidence type="ECO:0000256" key="3">
    <source>
        <dbReference type="ARBA" id="ARBA00022448"/>
    </source>
</evidence>
<dbReference type="GO" id="GO:0005886">
    <property type="term" value="C:plasma membrane"/>
    <property type="evidence" value="ECO:0007669"/>
    <property type="project" value="UniProtKB-SubCell"/>
</dbReference>
<keyword evidence="6 11" id="KW-0812">Transmembrane</keyword>
<feature type="transmembrane region" description="Helical" evidence="11">
    <location>
        <begin position="32"/>
        <end position="49"/>
    </location>
</feature>
<feature type="transmembrane region" description="Helical" evidence="11">
    <location>
        <begin position="262"/>
        <end position="281"/>
    </location>
</feature>
<dbReference type="Pfam" id="PF02653">
    <property type="entry name" value="BPD_transp_2"/>
    <property type="match status" value="1"/>
</dbReference>
<organism evidence="12 13">
    <name type="scientific">Thermogemmatispora tikiterensis</name>
    <dbReference type="NCBI Taxonomy" id="1825093"/>
    <lineage>
        <taxon>Bacteria</taxon>
        <taxon>Bacillati</taxon>
        <taxon>Chloroflexota</taxon>
        <taxon>Ktedonobacteria</taxon>
        <taxon>Thermogemmatisporales</taxon>
        <taxon>Thermogemmatisporaceae</taxon>
        <taxon>Thermogemmatispora</taxon>
    </lineage>
</organism>
<feature type="transmembrane region" description="Helical" evidence="11">
    <location>
        <begin position="231"/>
        <end position="250"/>
    </location>
</feature>
<feature type="transmembrane region" description="Helical" evidence="11">
    <location>
        <begin position="181"/>
        <end position="202"/>
    </location>
</feature>